<sequence>MTDSPILDAIIMKFSLHRAIVCLDPSSASGEPDDAFVADASRKSLLALLGALISFNSILPFLRFNFLAAIDGTSSYSVIPSPNEASAPASTPTIIKSRLYPLRDFRFNGPIFYHLDIRYLFWPEDWATTSLYIGKRLCCAHLKRLEGETGRQSNEPLYIVGVYCGPVKLGEGTVAARDALERYYLEEEKNISILPSEAGTCNGAHSLFKPFNLYDAFAAATHPPNAKIN</sequence>
<name>A0A098VPD2_9MICR</name>
<dbReference type="AlphaFoldDB" id="A0A098VPD2"/>
<proteinExistence type="predicted"/>
<dbReference type="RefSeq" id="XP_013237285.1">
    <property type="nucleotide sequence ID" value="XM_013381831.1"/>
</dbReference>
<protein>
    <submittedName>
        <fullName evidence="1">Uncharacterized protein</fullName>
    </submittedName>
</protein>
<dbReference type="VEuPathDB" id="MicrosporidiaDB:DI09_52p110"/>
<evidence type="ECO:0000313" key="1">
    <source>
        <dbReference type="EMBL" id="KGG50858.1"/>
    </source>
</evidence>
<gene>
    <name evidence="1" type="ORF">DI09_52p110</name>
</gene>
<dbReference type="OrthoDB" id="67027at2759"/>
<evidence type="ECO:0000313" key="2">
    <source>
        <dbReference type="Proteomes" id="UP000029725"/>
    </source>
</evidence>
<dbReference type="GeneID" id="25260245"/>
<reference evidence="1 2" key="1">
    <citation type="submission" date="2014-04" db="EMBL/GenBank/DDBJ databases">
        <title>A new species of microsporidia sheds light on the evolution of extreme parasitism.</title>
        <authorList>
            <person name="Haag K.L."/>
            <person name="James T.Y."/>
            <person name="Larsson R."/>
            <person name="Schaer T.M."/>
            <person name="Refardt D."/>
            <person name="Pombert J.-F."/>
            <person name="Ebert D."/>
        </authorList>
    </citation>
    <scope>NUCLEOTIDE SEQUENCE [LARGE SCALE GENOMIC DNA]</scope>
    <source>
        <strain evidence="1 2">UGP3</strain>
        <tissue evidence="1">Spores</tissue>
    </source>
</reference>
<dbReference type="Proteomes" id="UP000029725">
    <property type="component" value="Unassembled WGS sequence"/>
</dbReference>
<dbReference type="EMBL" id="JMKJ01000477">
    <property type="protein sequence ID" value="KGG50858.1"/>
    <property type="molecule type" value="Genomic_DNA"/>
</dbReference>
<comment type="caution">
    <text evidence="1">The sequence shown here is derived from an EMBL/GenBank/DDBJ whole genome shotgun (WGS) entry which is preliminary data.</text>
</comment>
<keyword evidence="2" id="KW-1185">Reference proteome</keyword>
<dbReference type="Gene3D" id="3.30.160.20">
    <property type="match status" value="1"/>
</dbReference>
<organism evidence="1 2">
    <name type="scientific">Mitosporidium daphniae</name>
    <dbReference type="NCBI Taxonomy" id="1485682"/>
    <lineage>
        <taxon>Eukaryota</taxon>
        <taxon>Fungi</taxon>
        <taxon>Fungi incertae sedis</taxon>
        <taxon>Microsporidia</taxon>
        <taxon>Mitosporidium</taxon>
    </lineage>
</organism>
<dbReference type="HOGENOM" id="CLU_1210103_0_0_1"/>
<accession>A0A098VPD2</accession>